<name>A0ABQ9EM59_TEGGR</name>
<dbReference type="InterPro" id="IPR002110">
    <property type="entry name" value="Ankyrin_rpt"/>
</dbReference>
<dbReference type="Proteomes" id="UP001217089">
    <property type="component" value="Unassembled WGS sequence"/>
</dbReference>
<evidence type="ECO:0000256" key="3">
    <source>
        <dbReference type="ARBA" id="ARBA00022741"/>
    </source>
</evidence>
<dbReference type="SUPFAM" id="SSF52540">
    <property type="entry name" value="P-loop containing nucleoside triphosphate hydrolases"/>
    <property type="match status" value="1"/>
</dbReference>
<dbReference type="EMBL" id="JARBDR010000903">
    <property type="protein sequence ID" value="KAJ8304645.1"/>
    <property type="molecule type" value="Genomic_DNA"/>
</dbReference>
<organism evidence="7 8">
    <name type="scientific">Tegillarca granosa</name>
    <name type="common">Malaysian cockle</name>
    <name type="synonym">Anadara granosa</name>
    <dbReference type="NCBI Taxonomy" id="220873"/>
    <lineage>
        <taxon>Eukaryota</taxon>
        <taxon>Metazoa</taxon>
        <taxon>Spiralia</taxon>
        <taxon>Lophotrochozoa</taxon>
        <taxon>Mollusca</taxon>
        <taxon>Bivalvia</taxon>
        <taxon>Autobranchia</taxon>
        <taxon>Pteriomorphia</taxon>
        <taxon>Arcoida</taxon>
        <taxon>Arcoidea</taxon>
        <taxon>Arcidae</taxon>
        <taxon>Tegillarca</taxon>
    </lineage>
</organism>
<comment type="caution">
    <text evidence="7">The sequence shown here is derived from an EMBL/GenBank/DDBJ whole genome shotgun (WGS) entry which is preliminary data.</text>
</comment>
<evidence type="ECO:0000259" key="6">
    <source>
        <dbReference type="PROSITE" id="PS51424"/>
    </source>
</evidence>
<dbReference type="InterPro" id="IPR020859">
    <property type="entry name" value="ROC"/>
</dbReference>
<dbReference type="Pfam" id="PF12796">
    <property type="entry name" value="Ank_2"/>
    <property type="match status" value="3"/>
</dbReference>
<feature type="repeat" description="ANK" evidence="4">
    <location>
        <begin position="188"/>
        <end position="220"/>
    </location>
</feature>
<protein>
    <recommendedName>
        <fullName evidence="9">Non-specific serine/threonine protein kinase</fullName>
    </recommendedName>
</protein>
<sequence length="1067" mass="119128">MYQYRGEMHLDKVDSSLEDFVDHQEFDPSCSEISETDDDEITISTVFEEKAENFVMAALFCASEEGNIEGLKELLNMAQNIDLHTSNRHGDSAIYWAARQGHLNVVKYLKEEGVSLDTQNKSGESALHVSARYGHCGIIDYLCSSGANLDLQDSLGETALHSAAWHGFVRIVSALCAGGTSLHIQNKDGETALHCAAARGYLDCVKLLLEYGSPLNLTDKRGSTAFYLACNRHHSSIALLLLHAGCEMDMIDRDSGEYALHCAAREGLGAVVQNMCAYGCQVDVTSEDGISPLHVASKHGHMDIVRCLLLSGANPGIKNKDGVTAEIMALAQGYTEISDLLSKVKGLVPSSQALTRIKLKVLGSTGVGKTTLIETMKCGLFSGFFRRSRLTSQNSITLTSNKQRLPRQYSLPTPLCYSVSNQNYTKGIIVQQVSIAGIGDLSVWDFSGYEPYYMLYDHFLGDNSCIHMVVFSLTDSFDEQLAQVMFWLGFLKSRVAPQTPIGHCGRLLNALRVVLIATHADRAGCHKNAHGEYVSPVASRVFAIALHKFNTDFIFVERVFVMDAHVATSADIKALKQQISEMKSKIIKNLPKSNGFLDAMMTQLPSWRRSSSSFPVLSWQQFVEYVRSKVNPLSGDENLKTLVQQLQLIGEIVYLESDVVQDLVILNPRWLCGDIIGNLISQEKIIQSRITGCFTVVEFQIMYPETDALDLLQVLEALEVCTQCDNDGEIEYEFPCLNFVETLNGLWQKDPKRFASGVYGGVQIRTDSEYGGQLKHLFARIQVSLRRNVLQDNDDPDAELYQWHHGSKYCCGDLEGVLTMDQREQYLELKVRGPSDSRTALFYFLEDFINVIDQSVLSVCPGLCTERHTMSCLQLKEHSKFIHSYSPKELMKMQLAKKMCVRLTDDKTEEFTDVVCMGSQEVVQNICLGVDLPILHLSIHTRRQLSKLFDPPDVMGRDWCLLAVVLGLEHLLPVLDSKNDIVESRTDRVLEEWSKVSPQCTIGQLLAKFKELNRDDAIEMILQTGPSFKMMVYEDHSTDDSQVPPPTTASTNTLSNLSRNMFIANRN</sequence>
<dbReference type="PANTHER" id="PTHR12449:SF18">
    <property type="entry name" value="DEATH DOMAIN-CONTAINING PROTEIN"/>
    <property type="match status" value="1"/>
</dbReference>
<dbReference type="Pfam" id="PF00531">
    <property type="entry name" value="Death"/>
    <property type="match status" value="1"/>
</dbReference>
<keyword evidence="4" id="KW-0040">ANK repeat</keyword>
<feature type="repeat" description="ANK" evidence="4">
    <location>
        <begin position="89"/>
        <end position="121"/>
    </location>
</feature>
<keyword evidence="2" id="KW-0677">Repeat</keyword>
<dbReference type="Gene3D" id="3.40.50.300">
    <property type="entry name" value="P-loop containing nucleotide triphosphate hydrolases"/>
    <property type="match status" value="1"/>
</dbReference>
<dbReference type="SUPFAM" id="SSF47986">
    <property type="entry name" value="DEATH domain"/>
    <property type="match status" value="1"/>
</dbReference>
<dbReference type="InterPro" id="IPR011029">
    <property type="entry name" value="DEATH-like_dom_sf"/>
</dbReference>
<gene>
    <name evidence="7" type="ORF">KUTeg_018228</name>
</gene>
<feature type="repeat" description="ANK" evidence="4">
    <location>
        <begin position="155"/>
        <end position="187"/>
    </location>
</feature>
<feature type="repeat" description="ANK" evidence="4">
    <location>
        <begin position="288"/>
        <end position="320"/>
    </location>
</feature>
<dbReference type="PROSITE" id="PS51424">
    <property type="entry name" value="ROC"/>
    <property type="match status" value="1"/>
</dbReference>
<reference evidence="7 8" key="1">
    <citation type="submission" date="2022-12" db="EMBL/GenBank/DDBJ databases">
        <title>Chromosome-level genome of Tegillarca granosa.</title>
        <authorList>
            <person name="Kim J."/>
        </authorList>
    </citation>
    <scope>NUCLEOTIDE SEQUENCE [LARGE SCALE GENOMIC DNA]</scope>
    <source>
        <strain evidence="7">Teg-2019</strain>
        <tissue evidence="7">Adductor muscle</tissue>
    </source>
</reference>
<dbReference type="SMART" id="SM00248">
    <property type="entry name" value="ANK"/>
    <property type="match status" value="8"/>
</dbReference>
<dbReference type="Gene3D" id="1.10.533.10">
    <property type="entry name" value="Death Domain, Fas"/>
    <property type="match status" value="1"/>
</dbReference>
<proteinExistence type="predicted"/>
<feature type="domain" description="Death" evidence="5">
    <location>
        <begin position="953"/>
        <end position="1025"/>
    </location>
</feature>
<evidence type="ECO:0008006" key="9">
    <source>
        <dbReference type="Google" id="ProtNLM"/>
    </source>
</evidence>
<dbReference type="PROSITE" id="PS50017">
    <property type="entry name" value="DEATH_DOMAIN"/>
    <property type="match status" value="1"/>
</dbReference>
<dbReference type="PROSITE" id="PS50088">
    <property type="entry name" value="ANK_REPEAT"/>
    <property type="match status" value="6"/>
</dbReference>
<evidence type="ECO:0000256" key="1">
    <source>
        <dbReference type="ARBA" id="ARBA00001946"/>
    </source>
</evidence>
<dbReference type="InterPro" id="IPR036770">
    <property type="entry name" value="Ankyrin_rpt-contain_sf"/>
</dbReference>
<dbReference type="Gene3D" id="1.25.40.20">
    <property type="entry name" value="Ankyrin repeat-containing domain"/>
    <property type="match status" value="3"/>
</dbReference>
<accession>A0ABQ9EM59</accession>
<dbReference type="InterPro" id="IPR027417">
    <property type="entry name" value="P-loop_NTPase"/>
</dbReference>
<comment type="cofactor">
    <cofactor evidence="1">
        <name>Mg(2+)</name>
        <dbReference type="ChEBI" id="CHEBI:18420"/>
    </cofactor>
</comment>
<evidence type="ECO:0000313" key="7">
    <source>
        <dbReference type="EMBL" id="KAJ8304645.1"/>
    </source>
</evidence>
<feature type="repeat" description="ANK" evidence="4">
    <location>
        <begin position="221"/>
        <end position="253"/>
    </location>
</feature>
<dbReference type="InterPro" id="IPR000488">
    <property type="entry name" value="Death_dom"/>
</dbReference>
<evidence type="ECO:0000313" key="8">
    <source>
        <dbReference type="Proteomes" id="UP001217089"/>
    </source>
</evidence>
<dbReference type="PANTHER" id="PTHR12449">
    <property type="entry name" value="DEATH DOMAIN-CONTAINING PROTEIN"/>
    <property type="match status" value="1"/>
</dbReference>
<evidence type="ECO:0000256" key="2">
    <source>
        <dbReference type="ARBA" id="ARBA00022737"/>
    </source>
</evidence>
<feature type="domain" description="Roc" evidence="6">
    <location>
        <begin position="350"/>
        <end position="586"/>
    </location>
</feature>
<dbReference type="SMART" id="SM00005">
    <property type="entry name" value="DEATH"/>
    <property type="match status" value="1"/>
</dbReference>
<keyword evidence="3" id="KW-0547">Nucleotide-binding</keyword>
<dbReference type="PROSITE" id="PS50297">
    <property type="entry name" value="ANK_REP_REGION"/>
    <property type="match status" value="4"/>
</dbReference>
<evidence type="ECO:0000256" key="4">
    <source>
        <dbReference type="PROSITE-ProRule" id="PRU00023"/>
    </source>
</evidence>
<feature type="repeat" description="ANK" evidence="4">
    <location>
        <begin position="122"/>
        <end position="154"/>
    </location>
</feature>
<evidence type="ECO:0000259" key="5">
    <source>
        <dbReference type="PROSITE" id="PS50017"/>
    </source>
</evidence>
<dbReference type="CDD" id="cd08782">
    <property type="entry name" value="Death_DAPK1"/>
    <property type="match status" value="1"/>
</dbReference>
<dbReference type="InterPro" id="IPR039788">
    <property type="entry name" value="NOL4/NOL4L"/>
</dbReference>
<dbReference type="SUPFAM" id="SSF48403">
    <property type="entry name" value="Ankyrin repeat"/>
    <property type="match status" value="1"/>
</dbReference>
<keyword evidence="8" id="KW-1185">Reference proteome</keyword>